<accession>A0AAU9TP20</accession>
<proteinExistence type="predicted"/>
<sequence length="98" mass="10815">MSDRHLSSLAAKNRLALSTCEGRRVLRLVARGAVRCVVKPRGLAILTDVDARGETLGIVTSSKFSAWVVKSVFSIEDVGWLLHPVPVIFWLFLKPKNS</sequence>
<keyword evidence="2" id="KW-1185">Reference proteome</keyword>
<dbReference type="AlphaFoldDB" id="A0AAU9TP20"/>
<dbReference type="Proteomes" id="UP001153954">
    <property type="component" value="Unassembled WGS sequence"/>
</dbReference>
<comment type="caution">
    <text evidence="1">The sequence shown here is derived from an EMBL/GenBank/DDBJ whole genome shotgun (WGS) entry which is preliminary data.</text>
</comment>
<gene>
    <name evidence="1" type="ORF">EEDITHA_LOCUS4611</name>
</gene>
<evidence type="ECO:0000313" key="2">
    <source>
        <dbReference type="Proteomes" id="UP001153954"/>
    </source>
</evidence>
<name>A0AAU9TP20_EUPED</name>
<organism evidence="1 2">
    <name type="scientific">Euphydryas editha</name>
    <name type="common">Edith's checkerspot</name>
    <dbReference type="NCBI Taxonomy" id="104508"/>
    <lineage>
        <taxon>Eukaryota</taxon>
        <taxon>Metazoa</taxon>
        <taxon>Ecdysozoa</taxon>
        <taxon>Arthropoda</taxon>
        <taxon>Hexapoda</taxon>
        <taxon>Insecta</taxon>
        <taxon>Pterygota</taxon>
        <taxon>Neoptera</taxon>
        <taxon>Endopterygota</taxon>
        <taxon>Lepidoptera</taxon>
        <taxon>Glossata</taxon>
        <taxon>Ditrysia</taxon>
        <taxon>Papilionoidea</taxon>
        <taxon>Nymphalidae</taxon>
        <taxon>Nymphalinae</taxon>
        <taxon>Euphydryas</taxon>
    </lineage>
</organism>
<reference evidence="1" key="1">
    <citation type="submission" date="2022-03" db="EMBL/GenBank/DDBJ databases">
        <authorList>
            <person name="Tunstrom K."/>
        </authorList>
    </citation>
    <scope>NUCLEOTIDE SEQUENCE</scope>
</reference>
<evidence type="ECO:0000313" key="1">
    <source>
        <dbReference type="EMBL" id="CAH2088454.1"/>
    </source>
</evidence>
<protein>
    <submittedName>
        <fullName evidence="1">Uncharacterized protein</fullName>
    </submittedName>
</protein>
<dbReference type="EMBL" id="CAKOGL010000007">
    <property type="protein sequence ID" value="CAH2088454.1"/>
    <property type="molecule type" value="Genomic_DNA"/>
</dbReference>